<dbReference type="Pfam" id="PF05729">
    <property type="entry name" value="NACHT"/>
    <property type="match status" value="1"/>
</dbReference>
<feature type="signal peptide" evidence="1">
    <location>
        <begin position="1"/>
        <end position="20"/>
    </location>
</feature>
<comment type="caution">
    <text evidence="3">The sequence shown here is derived from an EMBL/GenBank/DDBJ whole genome shotgun (WGS) entry which is preliminary data.</text>
</comment>
<keyword evidence="4" id="KW-1185">Reference proteome</keyword>
<protein>
    <recommendedName>
        <fullName evidence="2">NACHT domain-containing protein</fullName>
    </recommendedName>
</protein>
<organism evidence="3 4">
    <name type="scientific">Stichopus japonicus</name>
    <name type="common">Sea cucumber</name>
    <dbReference type="NCBI Taxonomy" id="307972"/>
    <lineage>
        <taxon>Eukaryota</taxon>
        <taxon>Metazoa</taxon>
        <taxon>Echinodermata</taxon>
        <taxon>Eleutherozoa</taxon>
        <taxon>Echinozoa</taxon>
        <taxon>Holothuroidea</taxon>
        <taxon>Aspidochirotacea</taxon>
        <taxon>Aspidochirotida</taxon>
        <taxon>Stichopodidae</taxon>
        <taxon>Apostichopus</taxon>
    </lineage>
</organism>
<evidence type="ECO:0000256" key="1">
    <source>
        <dbReference type="SAM" id="SignalP"/>
    </source>
</evidence>
<feature type="chain" id="PRO_5013741964" description="NACHT domain-containing protein" evidence="1">
    <location>
        <begin position="21"/>
        <end position="429"/>
    </location>
</feature>
<reference evidence="3 4" key="1">
    <citation type="journal article" date="2017" name="PLoS Biol.">
        <title>The sea cucumber genome provides insights into morphological evolution and visceral regeneration.</title>
        <authorList>
            <person name="Zhang X."/>
            <person name="Sun L."/>
            <person name="Yuan J."/>
            <person name="Sun Y."/>
            <person name="Gao Y."/>
            <person name="Zhang L."/>
            <person name="Li S."/>
            <person name="Dai H."/>
            <person name="Hamel J.F."/>
            <person name="Liu C."/>
            <person name="Yu Y."/>
            <person name="Liu S."/>
            <person name="Lin W."/>
            <person name="Guo K."/>
            <person name="Jin S."/>
            <person name="Xu P."/>
            <person name="Storey K.B."/>
            <person name="Huan P."/>
            <person name="Zhang T."/>
            <person name="Zhou Y."/>
            <person name="Zhang J."/>
            <person name="Lin C."/>
            <person name="Li X."/>
            <person name="Xing L."/>
            <person name="Huo D."/>
            <person name="Sun M."/>
            <person name="Wang L."/>
            <person name="Mercier A."/>
            <person name="Li F."/>
            <person name="Yang H."/>
            <person name="Xiang J."/>
        </authorList>
    </citation>
    <scope>NUCLEOTIDE SEQUENCE [LARGE SCALE GENOMIC DNA]</scope>
    <source>
        <strain evidence="3">Shaxun</strain>
        <tissue evidence="3">Muscle</tissue>
    </source>
</reference>
<evidence type="ECO:0000313" key="3">
    <source>
        <dbReference type="EMBL" id="PIK56608.1"/>
    </source>
</evidence>
<dbReference type="AlphaFoldDB" id="A0A2G8L8L8"/>
<dbReference type="InterPro" id="IPR027417">
    <property type="entry name" value="P-loop_NTPase"/>
</dbReference>
<name>A0A2G8L8L8_STIJA</name>
<keyword evidence="1" id="KW-0732">Signal</keyword>
<evidence type="ECO:0000259" key="2">
    <source>
        <dbReference type="Pfam" id="PF05729"/>
    </source>
</evidence>
<gene>
    <name evidence="3" type="ORF">BSL78_06464</name>
</gene>
<accession>A0A2G8L8L8</accession>
<dbReference type="Gene3D" id="3.40.50.300">
    <property type="entry name" value="P-loop containing nucleotide triphosphate hydrolases"/>
    <property type="match status" value="1"/>
</dbReference>
<proteinExistence type="predicted"/>
<dbReference type="SUPFAM" id="SSF52540">
    <property type="entry name" value="P-loop containing nucleoside triphosphate hydrolases"/>
    <property type="match status" value="1"/>
</dbReference>
<dbReference type="InterPro" id="IPR007111">
    <property type="entry name" value="NACHT_NTPase"/>
</dbReference>
<feature type="domain" description="NACHT" evidence="2">
    <location>
        <begin position="95"/>
        <end position="253"/>
    </location>
</feature>
<dbReference type="Proteomes" id="UP000230750">
    <property type="component" value="Unassembled WGS sequence"/>
</dbReference>
<dbReference type="OrthoDB" id="120976at2759"/>
<evidence type="ECO:0000313" key="4">
    <source>
        <dbReference type="Proteomes" id="UP000230750"/>
    </source>
</evidence>
<sequence length="429" mass="48820">MKIILTSALTTSVILTLSLAVICCKLHQRHGGRKGTLLGEVNQKTLLEELKDISLINSYCSDCQYTITYTDNGISHANNADELFAALSKGELGNRVLFVGEPGIGKSHFFRDISGKWRKGEILQDFILIYIQLENVPKDACILEVLMKLVGRAMSAAEADRIILDLQSKESIVMLDGISNWSRLHNSVTNDDKGKRLTINQLLEGDVAEFSKMKIWVTSRKLDHDVKIMNTPNTRVDVVGFNESQRNLFFERFRQLKESKQNDKEMEKHVRLERNQQGGKGKEFDPEERPLTVKLLEDISSAWQTHMKNIITDGCNDCLVRSPLIARLFASIYLNNCNEDNTTLADLLFRFSTEQGKTTETLVASGNCDLLACLLEVGTNGEEEYQKYVRILHMKKLLFRHISDEYYQEAILHLLKTCKEIKARIVLFI</sequence>
<dbReference type="EMBL" id="MRZV01000169">
    <property type="protein sequence ID" value="PIK56608.1"/>
    <property type="molecule type" value="Genomic_DNA"/>
</dbReference>